<dbReference type="EMBL" id="MK500334">
    <property type="protein sequence ID" value="QBK86486.1"/>
    <property type="molecule type" value="Genomic_DNA"/>
</dbReference>
<feature type="region of interest" description="Disordered" evidence="1">
    <location>
        <begin position="88"/>
        <end position="123"/>
    </location>
</feature>
<evidence type="ECO:0000313" key="2">
    <source>
        <dbReference type="EMBL" id="QBK86486.1"/>
    </source>
</evidence>
<proteinExistence type="predicted"/>
<reference evidence="2" key="1">
    <citation type="journal article" date="2019" name="MBio">
        <title>Virus Genomes from Deep Sea Sediments Expand the Ocean Megavirome and Support Independent Origins of Viral Gigantism.</title>
        <authorList>
            <person name="Backstrom D."/>
            <person name="Yutin N."/>
            <person name="Jorgensen S.L."/>
            <person name="Dharamshi J."/>
            <person name="Homa F."/>
            <person name="Zaremba-Niedwiedzka K."/>
            <person name="Spang A."/>
            <person name="Wolf Y.I."/>
            <person name="Koonin E.V."/>
            <person name="Ettema T.J."/>
        </authorList>
    </citation>
    <scope>NUCLEOTIDE SEQUENCE</scope>
</reference>
<accession>A0A481YVG3</accession>
<sequence length="123" mass="14682">MTTKLVFTEEEIYDTSHRMVAKIMEGIPYTYKYGDSLDSLFEQLPEDRKLIAILLLLKTLRGIDEKTAPENEKSREYKREYQRIHYEKHKNKIRTEKRNAYRKKNNVTGKTKGRPCIDPKDEL</sequence>
<organism evidence="2">
    <name type="scientific">Marseillevirus LCMAC102</name>
    <dbReference type="NCBI Taxonomy" id="2506603"/>
    <lineage>
        <taxon>Viruses</taxon>
        <taxon>Varidnaviria</taxon>
        <taxon>Bamfordvirae</taxon>
        <taxon>Nucleocytoviricota</taxon>
        <taxon>Megaviricetes</taxon>
        <taxon>Pimascovirales</taxon>
        <taxon>Pimascovirales incertae sedis</taxon>
        <taxon>Marseilleviridae</taxon>
    </lineage>
</organism>
<evidence type="ECO:0000256" key="1">
    <source>
        <dbReference type="SAM" id="MobiDB-lite"/>
    </source>
</evidence>
<name>A0A481YVG3_9VIRU</name>
<protein>
    <submittedName>
        <fullName evidence="2">Uncharacterized protein</fullName>
    </submittedName>
</protein>
<gene>
    <name evidence="2" type="ORF">LCMAC102_02810</name>
</gene>